<gene>
    <name evidence="1" type="ORF">PUN28_006301</name>
</gene>
<dbReference type="AlphaFoldDB" id="A0AAW2GDE0"/>
<comment type="caution">
    <text evidence="1">The sequence shown here is derived from an EMBL/GenBank/DDBJ whole genome shotgun (WGS) entry which is preliminary data.</text>
</comment>
<evidence type="ECO:0000313" key="2">
    <source>
        <dbReference type="Proteomes" id="UP001430953"/>
    </source>
</evidence>
<proteinExistence type="predicted"/>
<sequence>MSAKRPREKWHTVRDNYYLVANGRNSNCWRGNRPTIYTDIEATKTAPTVKFTLGKRCTRDTSTRKLHLATSSRCTCTSKNILTTKVLCKDAGVEFLRNSISLELLNFIYERSFVLSRDIRIYMERSERRSYVLSSLRPI</sequence>
<dbReference type="Proteomes" id="UP001430953">
    <property type="component" value="Unassembled WGS sequence"/>
</dbReference>
<accession>A0AAW2GDE0</accession>
<organism evidence="1 2">
    <name type="scientific">Cardiocondyla obscurior</name>
    <dbReference type="NCBI Taxonomy" id="286306"/>
    <lineage>
        <taxon>Eukaryota</taxon>
        <taxon>Metazoa</taxon>
        <taxon>Ecdysozoa</taxon>
        <taxon>Arthropoda</taxon>
        <taxon>Hexapoda</taxon>
        <taxon>Insecta</taxon>
        <taxon>Pterygota</taxon>
        <taxon>Neoptera</taxon>
        <taxon>Endopterygota</taxon>
        <taxon>Hymenoptera</taxon>
        <taxon>Apocrita</taxon>
        <taxon>Aculeata</taxon>
        <taxon>Formicoidea</taxon>
        <taxon>Formicidae</taxon>
        <taxon>Myrmicinae</taxon>
        <taxon>Cardiocondyla</taxon>
    </lineage>
</organism>
<keyword evidence="2" id="KW-1185">Reference proteome</keyword>
<name>A0AAW2GDE0_9HYME</name>
<protein>
    <submittedName>
        <fullName evidence="1">Uncharacterized protein</fullName>
    </submittedName>
</protein>
<dbReference type="EMBL" id="JADYXP020000005">
    <property type="protein sequence ID" value="KAL0124377.1"/>
    <property type="molecule type" value="Genomic_DNA"/>
</dbReference>
<reference evidence="1 2" key="1">
    <citation type="submission" date="2023-03" db="EMBL/GenBank/DDBJ databases">
        <title>High recombination rates correlate with genetic variation in Cardiocondyla obscurior ants.</title>
        <authorList>
            <person name="Errbii M."/>
        </authorList>
    </citation>
    <scope>NUCLEOTIDE SEQUENCE [LARGE SCALE GENOMIC DNA]</scope>
    <source>
        <strain evidence="1">Alpha-2009</strain>
        <tissue evidence="1">Whole body</tissue>
    </source>
</reference>
<evidence type="ECO:0000313" key="1">
    <source>
        <dbReference type="EMBL" id="KAL0124377.1"/>
    </source>
</evidence>